<sequence length="1467" mass="160769">MKKKTLPKIILLLSLTLAGCGGGGGGGSSDTPSPSPTPTPIPITNLTYSASETNPKESILGLSASYIYEIKNIGNEDQVISSFDFSDNNYVLDTTEINSCRSGLVLAARTGRCYVYLHELPSVNVEQKASLQSLQNSTPGLNIHFASGEKLSIAIDRQKVDKPTTNMSTIALTQAVSAIMPEDIQLDIKNTGKNYINTPQIIIDTTKTIGQLDGAAITLADLIDINNSRLIDYTTLAPDETLSTPLWLKPKANLSSKQIDLLISALNNNQSLNALQIMGSNSHSITPNIEVKLPLNITRQDSITHLPSAGDYKPSINLGTISNISAHAFNVDFSAFLDKPELAFNTVAENSCFYHLTDNIKALAANTACQLLFDSSIKVSTTIPWYITYHQQGFSYQPNDYITPINILGGNRLITDNNIPHNIFAGNKTQFDIQNIGIAKLPNGNFVGNALANIHFQIVDDLKPYIDSETPSFSLDLGGTKTLTLTFKDDNALTVFADALNNNLQTQLIQVVANDTNTGDSISITPVFRYSSSLEIAGDTTLLPSKSYQYTLTNNDPDDSYKIISISEDQLPQGVKITNNNCDVLAPHQSCQINIETDSLLSGNGQFTLNFRNNNSSTEVSHTLTLALKTNVQLIDAPYADISTAAVLSDQSAPKSITIPVTHKGSQGDVKDIAQLTLVVADTVLPLVDIDKSTLSINKLLPEQTQTFVISFKAGALFTADDIRHLENTDTPAILITAENIIPQPVYINVNEGTSFIIDKPIDKPDDYTYTLTNNDAQAVTVEQVDTTQLPDGVNLKSETCHLSTLLHDESCHVTLEVSASAKASRITTNTLSLSYYFGNKEDGNMFTLNHEVTIPNASLSLVLKDLGTNTPTDYFRENTLQDIDVLVTNTSPFDADITKAQYGFSDTTDQAVSGFSTKNVIDTIIPAHGDKTFTINKSQAVQSGEYKINITPDITSNIDNVTSKSFYVVPPSSITISEDTQYNENHPNTIKLNVHNDDSNNVSLTNSFTGNNYIKARAMADSCADTLLSGQSCSYYYYTPKSFDASQPKTTSITITATADQKLPITANYTLMAKTFLYTPHYWDIFQYGFFDNTQASIKNISDKSANEPLSVLFSTPEFRQEGRILNMRSFGDGQIALLRYDNSSPSQLLYTFYPQDNYTGVDSNGFKYLYKVQNMNNLTSNEVSSISGALGSGLVLNSRAVQQSIDLGKSWFKLKDSLNTNWFNSITKSATIPNSNDYFIYPRWNDNVYGVNANNAQGVILVCNTNQTCKKLNFNYPSGFWIKDNPSYLTLVSEMFKVTPNGQYLVLHADSWEYGVTSTYRRAFLTFDVNTLLSANNNQTVSPSYTRTLSGKVYSIDLTDNYIYARVDNTMWRYNLLNSSATTISLPPSTQTISHDDENNLYALGADPIIGGSCLYIQKNGTNSWQKLSNSGYTAEYNHGGFANAYTYGDTLLLASPLLSITPSS</sequence>
<name>A0A8J2Z4N0_9GAMM</name>
<proteinExistence type="predicted"/>
<dbReference type="Gene3D" id="2.60.40.10">
    <property type="entry name" value="Immunoglobulins"/>
    <property type="match status" value="2"/>
</dbReference>
<gene>
    <name evidence="3" type="ORF">GCM10010995_15180</name>
</gene>
<keyword evidence="2" id="KW-0732">Signal</keyword>
<dbReference type="Proteomes" id="UP000636949">
    <property type="component" value="Unassembled WGS sequence"/>
</dbReference>
<dbReference type="EMBL" id="BMJS01000015">
    <property type="protein sequence ID" value="GGF98898.1"/>
    <property type="molecule type" value="Genomic_DNA"/>
</dbReference>
<feature type="signal peptide" evidence="2">
    <location>
        <begin position="1"/>
        <end position="23"/>
    </location>
</feature>
<comment type="caution">
    <text evidence="3">The sequence shown here is derived from an EMBL/GenBank/DDBJ whole genome shotgun (WGS) entry which is preliminary data.</text>
</comment>
<accession>A0A8J2Z4N0</accession>
<reference evidence="3" key="2">
    <citation type="submission" date="2020-09" db="EMBL/GenBank/DDBJ databases">
        <authorList>
            <person name="Sun Q."/>
            <person name="Zhou Y."/>
        </authorList>
    </citation>
    <scope>NUCLEOTIDE SEQUENCE</scope>
    <source>
        <strain evidence="3">CGMCC 1.15758</strain>
    </source>
</reference>
<evidence type="ECO:0000313" key="3">
    <source>
        <dbReference type="EMBL" id="GGF98898.1"/>
    </source>
</evidence>
<reference evidence="3" key="1">
    <citation type="journal article" date="2014" name="Int. J. Syst. Evol. Microbiol.">
        <title>Complete genome sequence of Corynebacterium casei LMG S-19264T (=DSM 44701T), isolated from a smear-ripened cheese.</title>
        <authorList>
            <consortium name="US DOE Joint Genome Institute (JGI-PGF)"/>
            <person name="Walter F."/>
            <person name="Albersmeier A."/>
            <person name="Kalinowski J."/>
            <person name="Ruckert C."/>
        </authorList>
    </citation>
    <scope>NUCLEOTIDE SEQUENCE</scope>
    <source>
        <strain evidence="3">CGMCC 1.15758</strain>
    </source>
</reference>
<evidence type="ECO:0000313" key="4">
    <source>
        <dbReference type="Proteomes" id="UP000636949"/>
    </source>
</evidence>
<feature type="region of interest" description="Disordered" evidence="1">
    <location>
        <begin position="23"/>
        <end position="42"/>
    </location>
</feature>
<protein>
    <submittedName>
        <fullName evidence="3">Uncharacterized protein</fullName>
    </submittedName>
</protein>
<keyword evidence="4" id="KW-1185">Reference proteome</keyword>
<evidence type="ECO:0000256" key="2">
    <source>
        <dbReference type="SAM" id="SignalP"/>
    </source>
</evidence>
<dbReference type="InterPro" id="IPR013783">
    <property type="entry name" value="Ig-like_fold"/>
</dbReference>
<dbReference type="RefSeq" id="WP_117002802.1">
    <property type="nucleotide sequence ID" value="NZ_BMJS01000015.1"/>
</dbReference>
<feature type="chain" id="PRO_5035254886" evidence="2">
    <location>
        <begin position="24"/>
        <end position="1467"/>
    </location>
</feature>
<evidence type="ECO:0000256" key="1">
    <source>
        <dbReference type="SAM" id="MobiDB-lite"/>
    </source>
</evidence>
<dbReference type="PROSITE" id="PS51257">
    <property type="entry name" value="PROKAR_LIPOPROTEIN"/>
    <property type="match status" value="1"/>
</dbReference>
<organism evidence="3 4">
    <name type="scientific">Cysteiniphilum litorale</name>
    <dbReference type="NCBI Taxonomy" id="2056700"/>
    <lineage>
        <taxon>Bacteria</taxon>
        <taxon>Pseudomonadati</taxon>
        <taxon>Pseudomonadota</taxon>
        <taxon>Gammaproteobacteria</taxon>
        <taxon>Thiotrichales</taxon>
        <taxon>Fastidiosibacteraceae</taxon>
        <taxon>Cysteiniphilum</taxon>
    </lineage>
</organism>